<dbReference type="InterPro" id="IPR057625">
    <property type="entry name" value="TPR1-6-like_ubiquitin"/>
</dbReference>
<evidence type="ECO:0000256" key="4">
    <source>
        <dbReference type="ARBA" id="ARBA00023163"/>
    </source>
</evidence>
<evidence type="ECO:0000313" key="9">
    <source>
        <dbReference type="EMBL" id="RDY13495.1"/>
    </source>
</evidence>
<evidence type="ECO:0000313" key="10">
    <source>
        <dbReference type="Proteomes" id="UP000257109"/>
    </source>
</evidence>
<evidence type="ECO:0000259" key="8">
    <source>
        <dbReference type="PROSITE" id="PS51294"/>
    </source>
</evidence>
<feature type="region of interest" description="Disordered" evidence="6">
    <location>
        <begin position="1"/>
        <end position="28"/>
    </location>
</feature>
<dbReference type="Pfam" id="PF23603">
    <property type="entry name" value="Ubiquitin_TPR1"/>
    <property type="match status" value="1"/>
</dbReference>
<keyword evidence="2" id="KW-0805">Transcription regulation</keyword>
<dbReference type="OrthoDB" id="2020981at2759"/>
<feature type="region of interest" description="Disordered" evidence="6">
    <location>
        <begin position="401"/>
        <end position="433"/>
    </location>
</feature>
<dbReference type="CDD" id="cd11660">
    <property type="entry name" value="SANT_TRF"/>
    <property type="match status" value="1"/>
</dbReference>
<dbReference type="Proteomes" id="UP000257109">
    <property type="component" value="Unassembled WGS sequence"/>
</dbReference>
<dbReference type="FunFam" id="1.10.246.220:FF:000001">
    <property type="entry name" value="Telomere repeat-binding protein 1"/>
    <property type="match status" value="1"/>
</dbReference>
<dbReference type="PANTHER" id="PTHR21717">
    <property type="entry name" value="TELOMERIC REPEAT BINDING PROTEIN"/>
    <property type="match status" value="1"/>
</dbReference>
<evidence type="ECO:0000259" key="7">
    <source>
        <dbReference type="PROSITE" id="PS50090"/>
    </source>
</evidence>
<dbReference type="STRING" id="157652.A0A371IEU4"/>
<dbReference type="AlphaFoldDB" id="A0A371IEU4"/>
<dbReference type="PROSITE" id="PS50090">
    <property type="entry name" value="MYB_LIKE"/>
    <property type="match status" value="1"/>
</dbReference>
<dbReference type="SUPFAM" id="SSF54236">
    <property type="entry name" value="Ubiquitin-like"/>
    <property type="match status" value="1"/>
</dbReference>
<dbReference type="InterPro" id="IPR009057">
    <property type="entry name" value="Homeodomain-like_sf"/>
</dbReference>
<feature type="non-terminal residue" evidence="9">
    <location>
        <position position="1"/>
    </location>
</feature>
<reference evidence="9" key="1">
    <citation type="submission" date="2018-05" db="EMBL/GenBank/DDBJ databases">
        <title>Draft genome of Mucuna pruriens seed.</title>
        <authorList>
            <person name="Nnadi N.E."/>
            <person name="Vos R."/>
            <person name="Hasami M.H."/>
            <person name="Devisetty U.K."/>
            <person name="Aguiy J.C."/>
        </authorList>
    </citation>
    <scope>NUCLEOTIDE SEQUENCE [LARGE SCALE GENOMIC DNA]</scope>
    <source>
        <strain evidence="9">JCA_2017</strain>
    </source>
</reference>
<keyword evidence="5" id="KW-0539">Nucleus</keyword>
<keyword evidence="3" id="KW-0238">DNA-binding</keyword>
<protein>
    <submittedName>
        <fullName evidence="9">Telomere repeat-binding protein 3</fullName>
    </submittedName>
</protein>
<keyword evidence="10" id="KW-1185">Reference proteome</keyword>
<dbReference type="InterPro" id="IPR031105">
    <property type="entry name" value="TRP_plant"/>
</dbReference>
<dbReference type="InterPro" id="IPR029071">
    <property type="entry name" value="Ubiquitin-like_domsf"/>
</dbReference>
<comment type="caution">
    <text evidence="9">The sequence shown here is derived from an EMBL/GenBank/DDBJ whole genome shotgun (WGS) entry which is preliminary data.</text>
</comment>
<gene>
    <name evidence="9" type="primary">TRP3</name>
    <name evidence="9" type="ORF">CR513_01569</name>
</gene>
<dbReference type="GO" id="GO:0042162">
    <property type="term" value="F:telomeric DNA binding"/>
    <property type="evidence" value="ECO:0007669"/>
    <property type="project" value="UniProtKB-ARBA"/>
</dbReference>
<dbReference type="InterPro" id="IPR017930">
    <property type="entry name" value="Myb_dom"/>
</dbReference>
<feature type="domain" description="Myb-like" evidence="7">
    <location>
        <begin position="623"/>
        <end position="678"/>
    </location>
</feature>
<feature type="compositionally biased region" description="Polar residues" evidence="6">
    <location>
        <begin position="401"/>
        <end position="415"/>
    </location>
</feature>
<dbReference type="GO" id="GO:0005634">
    <property type="term" value="C:nucleus"/>
    <property type="evidence" value="ECO:0007669"/>
    <property type="project" value="UniProtKB-SubCell"/>
</dbReference>
<dbReference type="PROSITE" id="PS51294">
    <property type="entry name" value="HTH_MYB"/>
    <property type="match status" value="1"/>
</dbReference>
<proteinExistence type="predicted"/>
<name>A0A371IEU4_MUCPR</name>
<accession>A0A371IEU4</accession>
<dbReference type="SUPFAM" id="SSF46689">
    <property type="entry name" value="Homeodomain-like"/>
    <property type="match status" value="1"/>
</dbReference>
<dbReference type="Gene3D" id="1.10.246.220">
    <property type="match status" value="1"/>
</dbReference>
<dbReference type="EMBL" id="QJKJ01000270">
    <property type="protein sequence ID" value="RDY13495.1"/>
    <property type="molecule type" value="Genomic_DNA"/>
</dbReference>
<comment type="subcellular location">
    <subcellularLocation>
        <location evidence="1">Nucleus</location>
    </subcellularLocation>
</comment>
<feature type="compositionally biased region" description="Polar residues" evidence="6">
    <location>
        <begin position="532"/>
        <end position="545"/>
    </location>
</feature>
<evidence type="ECO:0000256" key="3">
    <source>
        <dbReference type="ARBA" id="ARBA00023125"/>
    </source>
</evidence>
<sequence>MDITLDTPHRKSQIPHSEPYTWHEGNNPKGLRTGFGGEDDRFFDLARSAAVTKGSAVFVLLKRVDYGFNGFRVPVIPKAPRSARRRGPFNKAVDNGQACAIELLASLAGQLLQESESSASSNASEGNHQPAFGQGVIEQDRQDEVKPLKTEAVHQGSCAESTFKTEVASQNSSKKALPCANIDRSLGHASVNNSSDCWEKVETGVKTEIFEWDNKFGRYSNRLVKTPENFRDSSAGNIKNGFKREQEAGSSCFRGSNLADKCSLKDHLELYVSPALIDSKSNVKTPFHRKSFPSASFSRHGNGIKLGFRDDDENFLRCKKVCTKSKAFRSPRRIAHRRIRNLMSSKYWKTAPKLKDCELSRSDLGVPHYHKRKTCYGFESSQHNTIVKRRKFFDRFSGVTSDGGFSSESVSNSPQKGVDGDKPSSSTKLHVPKAKDSHVKFTIKSIRIPELYIEVPETATIGSLKRRIMEAVMAILGGGAHVGVLLQGKKVRDDNRTLMQTGISCNENLDNLSFVLEPTSLQASPTVCVGDPSSQCETSQPTRPTETPVLDSGITDTLHDSPLLMLTYPGNLVESNHESTSSPADTIIDNITPDSRALVAVPASTETLAVVPVSQKAKRSEFVQRRTRRPFSVTEVEALVHAVEELGTGRWRDVKLRAFENADHRTYVDLKDKWKTLVHTATISPQQRRGEPVPQELLDRVLAAHAFWSQHQAKQHGKHQAGSGTLKITEASAERPCVWTITCDDGIERSGGVDRKRRNINLKYTNAISREYVEEDLSLIFIVKKDKKF</sequence>
<organism evidence="9 10">
    <name type="scientific">Mucuna pruriens</name>
    <name type="common">Velvet bean</name>
    <name type="synonym">Dolichos pruriens</name>
    <dbReference type="NCBI Taxonomy" id="157652"/>
    <lineage>
        <taxon>Eukaryota</taxon>
        <taxon>Viridiplantae</taxon>
        <taxon>Streptophyta</taxon>
        <taxon>Embryophyta</taxon>
        <taxon>Tracheophyta</taxon>
        <taxon>Spermatophyta</taxon>
        <taxon>Magnoliopsida</taxon>
        <taxon>eudicotyledons</taxon>
        <taxon>Gunneridae</taxon>
        <taxon>Pentapetalae</taxon>
        <taxon>rosids</taxon>
        <taxon>fabids</taxon>
        <taxon>Fabales</taxon>
        <taxon>Fabaceae</taxon>
        <taxon>Papilionoideae</taxon>
        <taxon>50 kb inversion clade</taxon>
        <taxon>NPAAA clade</taxon>
        <taxon>indigoferoid/millettioid clade</taxon>
        <taxon>Phaseoleae</taxon>
        <taxon>Mucuna</taxon>
    </lineage>
</organism>
<dbReference type="PANTHER" id="PTHR21717:SF73">
    <property type="entry name" value="TELOMERE-BINDING PROTEIN, PUTATIVE-RELATED"/>
    <property type="match status" value="1"/>
</dbReference>
<evidence type="ECO:0000256" key="6">
    <source>
        <dbReference type="SAM" id="MobiDB-lite"/>
    </source>
</evidence>
<evidence type="ECO:0000256" key="5">
    <source>
        <dbReference type="ARBA" id="ARBA00023242"/>
    </source>
</evidence>
<feature type="domain" description="HTH myb-type" evidence="8">
    <location>
        <begin position="624"/>
        <end position="682"/>
    </location>
</feature>
<evidence type="ECO:0000256" key="1">
    <source>
        <dbReference type="ARBA" id="ARBA00004123"/>
    </source>
</evidence>
<dbReference type="InterPro" id="IPR001005">
    <property type="entry name" value="SANT/Myb"/>
</dbReference>
<evidence type="ECO:0000256" key="2">
    <source>
        <dbReference type="ARBA" id="ARBA00023015"/>
    </source>
</evidence>
<dbReference type="SMART" id="SM00717">
    <property type="entry name" value="SANT"/>
    <property type="match status" value="1"/>
</dbReference>
<keyword evidence="4" id="KW-0804">Transcription</keyword>
<feature type="region of interest" description="Disordered" evidence="6">
    <location>
        <begin position="531"/>
        <end position="550"/>
    </location>
</feature>